<evidence type="ECO:0000256" key="1">
    <source>
        <dbReference type="ARBA" id="ARBA00004571"/>
    </source>
</evidence>
<protein>
    <submittedName>
        <fullName evidence="8">TonB-dependent Receptor Plug domain protein</fullName>
    </submittedName>
</protein>
<evidence type="ECO:0000313" key="8">
    <source>
        <dbReference type="EMBL" id="EGF89256.1"/>
    </source>
</evidence>
<dbReference type="Gene3D" id="2.40.170.20">
    <property type="entry name" value="TonB-dependent receptor, beta-barrel domain"/>
    <property type="match status" value="1"/>
</dbReference>
<feature type="domain" description="TonB-dependent receptor plug" evidence="7">
    <location>
        <begin position="42"/>
        <end position="149"/>
    </location>
</feature>
<keyword evidence="5" id="KW-0472">Membrane</keyword>
<dbReference type="GO" id="GO:0044718">
    <property type="term" value="P:siderophore transmembrane transport"/>
    <property type="evidence" value="ECO:0007669"/>
    <property type="project" value="TreeGrafter"/>
</dbReference>
<organism evidence="8 9">
    <name type="scientific">Asticcacaulis biprosthecium C19</name>
    <dbReference type="NCBI Taxonomy" id="715226"/>
    <lineage>
        <taxon>Bacteria</taxon>
        <taxon>Pseudomonadati</taxon>
        <taxon>Pseudomonadota</taxon>
        <taxon>Alphaproteobacteria</taxon>
        <taxon>Caulobacterales</taxon>
        <taxon>Caulobacteraceae</taxon>
        <taxon>Asticcacaulis</taxon>
    </lineage>
</organism>
<dbReference type="STRING" id="715226.ABI_46030"/>
<dbReference type="GO" id="GO:0009279">
    <property type="term" value="C:cell outer membrane"/>
    <property type="evidence" value="ECO:0007669"/>
    <property type="project" value="UniProtKB-SubCell"/>
</dbReference>
<evidence type="ECO:0000256" key="6">
    <source>
        <dbReference type="ARBA" id="ARBA00023237"/>
    </source>
</evidence>
<dbReference type="SUPFAM" id="SSF56935">
    <property type="entry name" value="Porins"/>
    <property type="match status" value="1"/>
</dbReference>
<evidence type="ECO:0000313" key="9">
    <source>
        <dbReference type="Proteomes" id="UP000006512"/>
    </source>
</evidence>
<evidence type="ECO:0000256" key="2">
    <source>
        <dbReference type="ARBA" id="ARBA00022448"/>
    </source>
</evidence>
<dbReference type="Pfam" id="PF07715">
    <property type="entry name" value="Plug"/>
    <property type="match status" value="1"/>
</dbReference>
<keyword evidence="8" id="KW-0675">Receptor</keyword>
<dbReference type="eggNOG" id="COG4772">
    <property type="taxonomic scope" value="Bacteria"/>
</dbReference>
<name>F4QTV6_9CAUL</name>
<dbReference type="AlphaFoldDB" id="F4QTV6"/>
<evidence type="ECO:0000259" key="7">
    <source>
        <dbReference type="Pfam" id="PF07715"/>
    </source>
</evidence>
<keyword evidence="9" id="KW-1185">Reference proteome</keyword>
<gene>
    <name evidence="8" type="ORF">ABI_46030</name>
</gene>
<dbReference type="InterPro" id="IPR012910">
    <property type="entry name" value="Plug_dom"/>
</dbReference>
<keyword evidence="2" id="KW-0813">Transport</keyword>
<dbReference type="PANTHER" id="PTHR30069">
    <property type="entry name" value="TONB-DEPENDENT OUTER MEMBRANE RECEPTOR"/>
    <property type="match status" value="1"/>
</dbReference>
<evidence type="ECO:0000256" key="3">
    <source>
        <dbReference type="ARBA" id="ARBA00022452"/>
    </source>
</evidence>
<accession>F4QTV6</accession>
<keyword evidence="3" id="KW-1134">Transmembrane beta strand</keyword>
<evidence type="ECO:0000256" key="5">
    <source>
        <dbReference type="ARBA" id="ARBA00023136"/>
    </source>
</evidence>
<dbReference type="GO" id="GO:0015344">
    <property type="term" value="F:siderophore uptake transmembrane transporter activity"/>
    <property type="evidence" value="ECO:0007669"/>
    <property type="project" value="TreeGrafter"/>
</dbReference>
<comment type="subcellular location">
    <subcellularLocation>
        <location evidence="1">Cell outer membrane</location>
        <topology evidence="1">Multi-pass membrane protein</topology>
    </subcellularLocation>
</comment>
<dbReference type="EMBL" id="GL883081">
    <property type="protein sequence ID" value="EGF89256.1"/>
    <property type="molecule type" value="Genomic_DNA"/>
</dbReference>
<dbReference type="InterPro" id="IPR039426">
    <property type="entry name" value="TonB-dep_rcpt-like"/>
</dbReference>
<dbReference type="Gene3D" id="2.170.130.10">
    <property type="entry name" value="TonB-dependent receptor, plug domain"/>
    <property type="match status" value="1"/>
</dbReference>
<proteinExistence type="predicted"/>
<keyword evidence="4" id="KW-0812">Transmembrane</keyword>
<reference evidence="9" key="1">
    <citation type="submission" date="2011-03" db="EMBL/GenBank/DDBJ databases">
        <title>Draft genome sequence of Brevundimonas diminuta.</title>
        <authorList>
            <person name="Brown P.J.B."/>
            <person name="Buechlein A."/>
            <person name="Hemmerich C."/>
            <person name="Brun Y.V."/>
        </authorList>
    </citation>
    <scope>NUCLEOTIDE SEQUENCE [LARGE SCALE GENOMIC DNA]</scope>
    <source>
        <strain evidence="9">C19</strain>
    </source>
</reference>
<dbReference type="HOGENOM" id="CLU_016085_0_0_5"/>
<dbReference type="Proteomes" id="UP000006512">
    <property type="component" value="Unassembled WGS sequence"/>
</dbReference>
<dbReference type="PANTHER" id="PTHR30069:SF36">
    <property type="entry name" value="BLL6948 PROTEIN"/>
    <property type="match status" value="1"/>
</dbReference>
<sequence length="664" mass="71537">MASVALPAMAQTPAAEEEIVAAGEPVHVFGKRRNEIGVAQSASEGVVSFARFDDRPLTRPGELVEVVPGMAATQHSGSTKANQYFLRGFNLDHGTDFSVSLDGVPLNLRSHGHGQGYLDLNGITPEVIETITYRKGPYHAVLGDFSNAGGAQFETFANGTPSYVQLTTGEAGYNRVLGVAGVGERSFLAVDYTHSRGPYDNPDNLRKLAITGRVGWGNWSLTGLAYDAHTNATDQVPQRAIESGLISRLGAIDTSDGGETSRYILSLGYHGPDGLEARLYTQRYSLDLFSNFSYFLNDPVNGDQFQQSDQRWVHGGSVIKTWAQPLAGFTVRTGAEFRYDDIGRVGLYNTKQRQVLSTVREDRVREYSATVFADATRAFGPVRVTGGLRMDAIGGEVRSDDARNSGKADDVLLSPKFTAAWRVSETVELYGDAGGGFHSNDIRGATITVIPGSDDPAPTVDLFAASRGGELGARYSAGGFTATAALWALHLDSELVYIGDGGDTASTDATDRTGLELLFGYSPHSRLDINLTAAASHARYAGDPPDGDRIPNALEYVVTGGITARLTPRLTTTVTVRTLGPAPLIEDNSQRSKATTFVNGLIDYDFGRFSVKLEALNLLDSRGNDIQYYYTSRLPGEPAEGVDDHHVHPFEPRTLRLSLRIPVG</sequence>
<dbReference type="InterPro" id="IPR036942">
    <property type="entry name" value="Beta-barrel_TonB_sf"/>
</dbReference>
<dbReference type="InterPro" id="IPR037066">
    <property type="entry name" value="Plug_dom_sf"/>
</dbReference>
<keyword evidence="6" id="KW-0998">Cell outer membrane</keyword>
<evidence type="ECO:0000256" key="4">
    <source>
        <dbReference type="ARBA" id="ARBA00022692"/>
    </source>
</evidence>